<evidence type="ECO:0000256" key="7">
    <source>
        <dbReference type="SAM" id="MobiDB-lite"/>
    </source>
</evidence>
<dbReference type="EC" id="2.7.-.-" evidence="6"/>
<evidence type="ECO:0000313" key="8">
    <source>
        <dbReference type="Ensembl" id="ENSEBUP00000021739.1"/>
    </source>
</evidence>
<keyword evidence="4 6" id="KW-0418">Kinase</keyword>
<dbReference type="Pfam" id="PF03770">
    <property type="entry name" value="IPK"/>
    <property type="match status" value="1"/>
</dbReference>
<dbReference type="GeneTree" id="ENSGT00940000157802"/>
<dbReference type="GO" id="GO:0005524">
    <property type="term" value="F:ATP binding"/>
    <property type="evidence" value="ECO:0007669"/>
    <property type="project" value="UniProtKB-KW"/>
</dbReference>
<evidence type="ECO:0000256" key="2">
    <source>
        <dbReference type="ARBA" id="ARBA00022679"/>
    </source>
</evidence>
<feature type="region of interest" description="Disordered" evidence="7">
    <location>
        <begin position="367"/>
        <end position="395"/>
    </location>
</feature>
<evidence type="ECO:0000256" key="5">
    <source>
        <dbReference type="ARBA" id="ARBA00022840"/>
    </source>
</evidence>
<dbReference type="GO" id="GO:0032958">
    <property type="term" value="P:inositol phosphate biosynthetic process"/>
    <property type="evidence" value="ECO:0007669"/>
    <property type="project" value="InterPro"/>
</dbReference>
<feature type="compositionally biased region" description="Low complexity" evidence="7">
    <location>
        <begin position="367"/>
        <end position="386"/>
    </location>
</feature>
<dbReference type="GO" id="GO:0005634">
    <property type="term" value="C:nucleus"/>
    <property type="evidence" value="ECO:0007669"/>
    <property type="project" value="TreeGrafter"/>
</dbReference>
<organism evidence="8 9">
    <name type="scientific">Eptatretus burgeri</name>
    <name type="common">Inshore hagfish</name>
    <dbReference type="NCBI Taxonomy" id="7764"/>
    <lineage>
        <taxon>Eukaryota</taxon>
        <taxon>Metazoa</taxon>
        <taxon>Chordata</taxon>
        <taxon>Craniata</taxon>
        <taxon>Vertebrata</taxon>
        <taxon>Cyclostomata</taxon>
        <taxon>Myxini</taxon>
        <taxon>Myxiniformes</taxon>
        <taxon>Myxinidae</taxon>
        <taxon>Eptatretinae</taxon>
        <taxon>Eptatretus</taxon>
    </lineage>
</organism>
<dbReference type="GO" id="GO:0005737">
    <property type="term" value="C:cytoplasm"/>
    <property type="evidence" value="ECO:0007669"/>
    <property type="project" value="TreeGrafter"/>
</dbReference>
<evidence type="ECO:0000313" key="9">
    <source>
        <dbReference type="Proteomes" id="UP000694388"/>
    </source>
</evidence>
<dbReference type="FunFam" id="3.30.470.160:FF:000002">
    <property type="entry name" value="Kinase"/>
    <property type="match status" value="1"/>
</dbReference>
<dbReference type="GO" id="GO:0046854">
    <property type="term" value="P:phosphatidylinositol phosphate biosynthetic process"/>
    <property type="evidence" value="ECO:0007669"/>
    <property type="project" value="TreeGrafter"/>
</dbReference>
<keyword evidence="3" id="KW-0547">Nucleotide-binding</keyword>
<dbReference type="PANTHER" id="PTHR12400">
    <property type="entry name" value="INOSITOL POLYPHOSPHATE KINASE"/>
    <property type="match status" value="1"/>
</dbReference>
<keyword evidence="2 6" id="KW-0808">Transferase</keyword>
<protein>
    <recommendedName>
        <fullName evidence="6">Kinase</fullName>
        <ecNumber evidence="6">2.7.-.-</ecNumber>
    </recommendedName>
</protein>
<proteinExistence type="inferred from homology"/>
<dbReference type="Proteomes" id="UP000694388">
    <property type="component" value="Unplaced"/>
</dbReference>
<dbReference type="SUPFAM" id="SSF56104">
    <property type="entry name" value="SAICAR synthase-like"/>
    <property type="match status" value="1"/>
</dbReference>
<reference evidence="8" key="2">
    <citation type="submission" date="2025-09" db="UniProtKB">
        <authorList>
            <consortium name="Ensembl"/>
        </authorList>
    </citation>
    <scope>IDENTIFICATION</scope>
</reference>
<dbReference type="Gene3D" id="3.30.470.160">
    <property type="entry name" value="Inositol polyphosphate kinase"/>
    <property type="match status" value="1"/>
</dbReference>
<evidence type="ECO:0000256" key="4">
    <source>
        <dbReference type="ARBA" id="ARBA00022777"/>
    </source>
</evidence>
<comment type="similarity">
    <text evidence="1 6">Belongs to the inositol phosphokinase (IPK) family.</text>
</comment>
<evidence type="ECO:0000256" key="1">
    <source>
        <dbReference type="ARBA" id="ARBA00007374"/>
    </source>
</evidence>
<reference evidence="8" key="1">
    <citation type="submission" date="2025-08" db="UniProtKB">
        <authorList>
            <consortium name="Ensembl"/>
        </authorList>
    </citation>
    <scope>IDENTIFICATION</scope>
</reference>
<dbReference type="InterPro" id="IPR038286">
    <property type="entry name" value="IPK_sf"/>
</dbReference>
<dbReference type="InterPro" id="IPR005522">
    <property type="entry name" value="IPK"/>
</dbReference>
<dbReference type="Ensembl" id="ENSEBUT00000022315.1">
    <property type="protein sequence ID" value="ENSEBUP00000021739.1"/>
    <property type="gene ID" value="ENSEBUG00000013420.1"/>
</dbReference>
<dbReference type="OMA" id="SNCECAS"/>
<dbReference type="AlphaFoldDB" id="A0A8C4QXA7"/>
<sequence>MVKRELRVWEADMALPAAQSCAVSLHCASSRGIPLQPFVHQVAGHTSILSYDSETICKPLIRREQRFYQSLPPEMHPFTPQYKGVVSVGFEQTSDGSPSLVAYPYLGKDDNSADIDSDHIDDDSTFSPIPSLVSVKRALDYHENLENQTTCVQNIAEVSVQLHIETQVTVRIECSTTDSTVDNADDEISNSIPAKKVTRNPWWLQCHVQQLSRMWLEAQDQKMFNFLLLENVVSRFARPCVLDLKMGTRQHGDDASEEKKARQMQKCAQSTSAQLGVRLCGMQVYQASTRNFLCQNKYYGRSLSMDGFRASLLQFLHNGQRLRTDLLQPILMQLRRLHKVLEAQPSYRFYSSSLLIIYDGASVTDSSQPLPSSSSQPLPSSSSQPLPSSPSPSSPVAHVDVRMIDFAHSTFKGFRDDAEVYDGPDKGYIFGMQNVIGILEEIYHQNM</sequence>
<accession>A0A8C4QXA7</accession>
<keyword evidence="5" id="KW-0067">ATP-binding</keyword>
<dbReference type="PANTHER" id="PTHR12400:SF73">
    <property type="entry name" value="INOSITOL HEXAKISPHOSPHATE KINASE 1"/>
    <property type="match status" value="1"/>
</dbReference>
<evidence type="ECO:0000256" key="6">
    <source>
        <dbReference type="RuleBase" id="RU363090"/>
    </source>
</evidence>
<keyword evidence="9" id="KW-1185">Reference proteome</keyword>
<evidence type="ECO:0000256" key="3">
    <source>
        <dbReference type="ARBA" id="ARBA00022741"/>
    </source>
</evidence>
<name>A0A8C4QXA7_EPTBU</name>
<dbReference type="GO" id="GO:0000828">
    <property type="term" value="F:inositol hexakisphosphate kinase activity"/>
    <property type="evidence" value="ECO:0007669"/>
    <property type="project" value="TreeGrafter"/>
</dbReference>